<evidence type="ECO:0000313" key="11">
    <source>
        <dbReference type="EMBL" id="MDY8109392.1"/>
    </source>
</evidence>
<dbReference type="SUPFAM" id="SSF51120">
    <property type="entry name" value="beta-Roll"/>
    <property type="match status" value="1"/>
</dbReference>
<feature type="domain" description="Peptidase metallopeptidase" evidence="10">
    <location>
        <begin position="69"/>
        <end position="227"/>
    </location>
</feature>
<dbReference type="Pfam" id="PF00353">
    <property type="entry name" value="HemolysinCabind"/>
    <property type="match status" value="1"/>
</dbReference>
<comment type="cofactor">
    <cofactor evidence="1">
        <name>Ca(2+)</name>
        <dbReference type="ChEBI" id="CHEBI:29108"/>
    </cofactor>
</comment>
<organism evidence="11 12">
    <name type="scientific">Fulvimarina uroteuthidis</name>
    <dbReference type="NCBI Taxonomy" id="3098149"/>
    <lineage>
        <taxon>Bacteria</taxon>
        <taxon>Pseudomonadati</taxon>
        <taxon>Pseudomonadota</taxon>
        <taxon>Alphaproteobacteria</taxon>
        <taxon>Hyphomicrobiales</taxon>
        <taxon>Aurantimonadaceae</taxon>
        <taxon>Fulvimarina</taxon>
    </lineage>
</organism>
<dbReference type="PRINTS" id="PR00313">
    <property type="entry name" value="CABNDNGRPT"/>
</dbReference>
<dbReference type="RefSeq" id="WP_322186830.1">
    <property type="nucleotide sequence ID" value="NZ_JAXLPB010000002.1"/>
</dbReference>
<reference evidence="11 12" key="1">
    <citation type="submission" date="2023-12" db="EMBL/GenBank/DDBJ databases">
        <title>Description of Novel Strain Fulvimarina sp. 2208YS6-2-32 isolated from Uroteuthis (Photololigo) edulis.</title>
        <authorList>
            <person name="Park J.-S."/>
        </authorList>
    </citation>
    <scope>NUCLEOTIDE SEQUENCE [LARGE SCALE GENOMIC DNA]</scope>
    <source>
        <strain evidence="11 12">2208YS6-2-32</strain>
    </source>
</reference>
<sequence>MTNHTVLNITGCSCPACAQGPSDPEQAGMERAGLATAGARSTSATLGDMADYLRTGFWGETGFQHNLGSTGIDPNNGVLHYNVTGTGGALGYSGLGDANGVTSARAGLIRDAFDLYSAVLGIEFVETTDTSKDVVDFFFTDNERGAFASTMLFDDGTAHYSHINVERKWSNGTSTYDDYTLQTILHEIGHGLGLGHQGKYNGSGSYKSDARFAIDSWQATMMSYFSQTENTAVKADNAYLQTPMAVDWIALNDIYGQYGYGTSNAFLGDTIYGFDTNITSDVSQIWNRFSDYAHRTASTIIDGGGIDMLDLSGYSATQKIDLTVQTDDQRSQNTSDIGGRIGNLTLGVGTVIEHVRGGSGNDTIIGNAADNVLIGGAGDDVLNGKAGNDTFHGGAGRDTVVYDDSFSSFAFSMIDGALEVIGDGIDFVYDTIESLTFTDKTVSFDEVVALTLHKGQLIVSTDDRTVAAPVKTYAGYQDQGDTIVTADSTGVELRNNAWKSIDLNVEITKDTILSFDFRSDVVGEIHGIGFDKDDAQSTHWMFQLAGNETSGIQNYRGDYVDGAGVRHYEIAVGEYFTGDFSKLVLVMDDDKKVGANSIFENISITQAPQGRHLDVSMGTETVAASVKTYGGYQDQGHTVLTSDSTGIELRNNAWKSIDLDVEITKDTILSFDFRSDVAGEIHGIGFDKDDAQSTHWMFQLAGNETSGIQNYRGDYVDGAGVRHYEIAVGEYFTGDFSKLVLVMDDDKMVGANSIFENISITQAPQGRHLDVSMGTETVAASVKTYGGYQDQGHTVLTSDSTGIELRNNAWKSIDLDVEVTKDTILSFDFRSDVAGEVHGIGFDNDDALSTHWMFQLAGNQTSGIQNYRGDYVDGAGVRHYEIAVGEYFTGDFSKLVLVMDDDKMVGANSIFENISITQAPQFELELM</sequence>
<dbReference type="Gene3D" id="3.40.390.10">
    <property type="entry name" value="Collagenase (Catalytic Domain)"/>
    <property type="match status" value="1"/>
</dbReference>
<dbReference type="Gene3D" id="2.150.10.10">
    <property type="entry name" value="Serralysin-like metalloprotease, C-terminal"/>
    <property type="match status" value="1"/>
</dbReference>
<evidence type="ECO:0000313" key="12">
    <source>
        <dbReference type="Proteomes" id="UP001294412"/>
    </source>
</evidence>
<comment type="similarity">
    <text evidence="3">Belongs to the peptidase M10B family.</text>
</comment>
<keyword evidence="9" id="KW-0862">Zinc</keyword>
<evidence type="ECO:0000256" key="9">
    <source>
        <dbReference type="ARBA" id="ARBA00022833"/>
    </source>
</evidence>
<keyword evidence="7" id="KW-0677">Repeat</keyword>
<keyword evidence="4" id="KW-0964">Secreted</keyword>
<evidence type="ECO:0000259" key="10">
    <source>
        <dbReference type="SMART" id="SM00235"/>
    </source>
</evidence>
<accession>A0ABU5I2M4</accession>
<evidence type="ECO:0000256" key="4">
    <source>
        <dbReference type="ARBA" id="ARBA00022525"/>
    </source>
</evidence>
<evidence type="ECO:0000256" key="3">
    <source>
        <dbReference type="ARBA" id="ARBA00009490"/>
    </source>
</evidence>
<dbReference type="SMART" id="SM00235">
    <property type="entry name" value="ZnMc"/>
    <property type="match status" value="1"/>
</dbReference>
<name>A0ABU5I2M4_9HYPH</name>
<evidence type="ECO:0000256" key="2">
    <source>
        <dbReference type="ARBA" id="ARBA00004613"/>
    </source>
</evidence>
<evidence type="ECO:0000256" key="6">
    <source>
        <dbReference type="ARBA" id="ARBA00022723"/>
    </source>
</evidence>
<dbReference type="InterPro" id="IPR024079">
    <property type="entry name" value="MetalloPept_cat_dom_sf"/>
</dbReference>
<dbReference type="InterPro" id="IPR006026">
    <property type="entry name" value="Peptidase_Metallo"/>
</dbReference>
<dbReference type="EMBL" id="JAXLPB010000002">
    <property type="protein sequence ID" value="MDY8109392.1"/>
    <property type="molecule type" value="Genomic_DNA"/>
</dbReference>
<keyword evidence="6" id="KW-0479">Metal-binding</keyword>
<gene>
    <name evidence="11" type="ORF">U0C82_09590</name>
</gene>
<dbReference type="SUPFAM" id="SSF55486">
    <property type="entry name" value="Metalloproteases ('zincins'), catalytic domain"/>
    <property type="match status" value="1"/>
</dbReference>
<keyword evidence="12" id="KW-1185">Reference proteome</keyword>
<evidence type="ECO:0000256" key="8">
    <source>
        <dbReference type="ARBA" id="ARBA00022801"/>
    </source>
</evidence>
<dbReference type="InterPro" id="IPR001818">
    <property type="entry name" value="Pept_M10_metallopeptidase"/>
</dbReference>
<dbReference type="InterPro" id="IPR011049">
    <property type="entry name" value="Serralysin-like_metalloprot_C"/>
</dbReference>
<dbReference type="InterPro" id="IPR001343">
    <property type="entry name" value="Hemolysn_Ca-bd"/>
</dbReference>
<protein>
    <submittedName>
        <fullName evidence="11">M10 family metallopeptidase C-terminal domain-containing protein</fullName>
    </submittedName>
</protein>
<dbReference type="Pfam" id="PF08548">
    <property type="entry name" value="Peptidase_M10_C"/>
    <property type="match status" value="1"/>
</dbReference>
<evidence type="ECO:0000256" key="5">
    <source>
        <dbReference type="ARBA" id="ARBA00022670"/>
    </source>
</evidence>
<proteinExistence type="inferred from homology"/>
<keyword evidence="8" id="KW-0378">Hydrolase</keyword>
<dbReference type="Pfam" id="PF00413">
    <property type="entry name" value="Peptidase_M10"/>
    <property type="match status" value="1"/>
</dbReference>
<comment type="subcellular location">
    <subcellularLocation>
        <location evidence="2">Secreted</location>
    </subcellularLocation>
</comment>
<keyword evidence="5" id="KW-0645">Protease</keyword>
<dbReference type="Proteomes" id="UP001294412">
    <property type="component" value="Unassembled WGS sequence"/>
</dbReference>
<evidence type="ECO:0000256" key="1">
    <source>
        <dbReference type="ARBA" id="ARBA00001913"/>
    </source>
</evidence>
<evidence type="ECO:0000256" key="7">
    <source>
        <dbReference type="ARBA" id="ARBA00022737"/>
    </source>
</evidence>
<dbReference type="InterPro" id="IPR013858">
    <property type="entry name" value="Peptidase_M10B_C"/>
</dbReference>
<comment type="caution">
    <text evidence="11">The sequence shown here is derived from an EMBL/GenBank/DDBJ whole genome shotgun (WGS) entry which is preliminary data.</text>
</comment>